<feature type="transmembrane region" description="Helical" evidence="2">
    <location>
        <begin position="275"/>
        <end position="307"/>
    </location>
</feature>
<keyword evidence="4" id="KW-1185">Reference proteome</keyword>
<gene>
    <name evidence="3" type="ORF">THAOC_10028</name>
</gene>
<feature type="transmembrane region" description="Helical" evidence="2">
    <location>
        <begin position="913"/>
        <end position="934"/>
    </location>
</feature>
<feature type="compositionally biased region" description="Polar residues" evidence="1">
    <location>
        <begin position="74"/>
        <end position="84"/>
    </location>
</feature>
<protein>
    <submittedName>
        <fullName evidence="3">ATP/ADP translocase protein</fullName>
    </submittedName>
</protein>
<reference evidence="3 4" key="1">
    <citation type="journal article" date="2012" name="Genome Biol.">
        <title>Genome and low-iron response of an oceanic diatom adapted to chronic iron limitation.</title>
        <authorList>
            <person name="Lommer M."/>
            <person name="Specht M."/>
            <person name="Roy A.S."/>
            <person name="Kraemer L."/>
            <person name="Andreson R."/>
            <person name="Gutowska M.A."/>
            <person name="Wolf J."/>
            <person name="Bergner S.V."/>
            <person name="Schilhabel M.B."/>
            <person name="Klostermeier U.C."/>
            <person name="Beiko R.G."/>
            <person name="Rosenstiel P."/>
            <person name="Hippler M."/>
            <person name="Laroche J."/>
        </authorList>
    </citation>
    <scope>NUCLEOTIDE SEQUENCE [LARGE SCALE GENOMIC DNA]</scope>
    <source>
        <strain evidence="3 4">CCMP1005</strain>
    </source>
</reference>
<accession>K0STQ6</accession>
<evidence type="ECO:0000313" key="3">
    <source>
        <dbReference type="EMBL" id="EJK68765.1"/>
    </source>
</evidence>
<keyword evidence="2" id="KW-0472">Membrane</keyword>
<feature type="transmembrane region" description="Helical" evidence="2">
    <location>
        <begin position="723"/>
        <end position="743"/>
    </location>
</feature>
<feature type="transmembrane region" description="Helical" evidence="2">
    <location>
        <begin position="541"/>
        <end position="562"/>
    </location>
</feature>
<evidence type="ECO:0000256" key="1">
    <source>
        <dbReference type="SAM" id="MobiDB-lite"/>
    </source>
</evidence>
<feature type="transmembrane region" description="Helical" evidence="2">
    <location>
        <begin position="252"/>
        <end position="269"/>
    </location>
</feature>
<feature type="transmembrane region" description="Helical" evidence="2">
    <location>
        <begin position="568"/>
        <end position="587"/>
    </location>
</feature>
<keyword evidence="2" id="KW-1133">Transmembrane helix</keyword>
<dbReference type="OrthoDB" id="194735at2759"/>
<feature type="region of interest" description="Disordered" evidence="1">
    <location>
        <begin position="493"/>
        <end position="533"/>
    </location>
</feature>
<organism evidence="3 4">
    <name type="scientific">Thalassiosira oceanica</name>
    <name type="common">Marine diatom</name>
    <dbReference type="NCBI Taxonomy" id="159749"/>
    <lineage>
        <taxon>Eukaryota</taxon>
        <taxon>Sar</taxon>
        <taxon>Stramenopiles</taxon>
        <taxon>Ochrophyta</taxon>
        <taxon>Bacillariophyta</taxon>
        <taxon>Coscinodiscophyceae</taxon>
        <taxon>Thalassiosirophycidae</taxon>
        <taxon>Thalassiosirales</taxon>
        <taxon>Thalassiosiraceae</taxon>
        <taxon>Thalassiosira</taxon>
    </lineage>
</organism>
<dbReference type="AlphaFoldDB" id="K0STQ6"/>
<feature type="region of interest" description="Disordered" evidence="1">
    <location>
        <begin position="60"/>
        <end position="100"/>
    </location>
</feature>
<dbReference type="EMBL" id="AGNL01010859">
    <property type="protein sequence ID" value="EJK68765.1"/>
    <property type="molecule type" value="Genomic_DNA"/>
</dbReference>
<sequence>MSASLAPPPSEADCDELVKGLAATCLDDADVDMLLDGHPSHSVSQDGSDVATPEAGFFIDGHTSPRSSRGGIDQQISMPHSLNRPQHVPSWPPSAPDKIIVQSGSTSYQSAAVVSPTQALAQPPHQQIADDSCPASRAADARIEIGARNEWIIRDELQSGRKQLHPEEASQIDDELRPEPQTKRLDLESTQLQKLPPKSKEIFEAYPGQSTNTEAIPPLYRFTPNSLTGNLLSALSQKFVPNRSQTTHGGSALAGFSALLLVTCANYMLGPMRDAAALAVGVSHIPALTLASTVLALGSSVPVGWLFEAPDPRRRKTWKRMGLTRGETQGTSLALFYRVFAFLLLSYALGFKMVDMFGAKSGAMTSRGDEDITESTIAVVWTFFLRLGQRVGMPMDHFVVSLENLASRIPHIEQYTSSIHLLSTWQNFQDVSIPSHFVYGFKSVISQFGSIIYIMFFLVVHLMKLHSLSLIWGVTTEAMDYEENAELRQMLEKEKKSSGDLTRNTGSGGLVKLGGEQLDESSDRNNGGRKQSKSQLRLKRLAFVGFGGTLGGIIGSVIASFAAEVLHLSGLLVVAAILLELSANLSIELGRIMQRHWEEQMKYQSCGDLTGLLSGDSSASLNSKNVDSSMRKSASMSSMKRVASGNFSCGNLAKLASVKSEEGNSDTNARKLHSRSVGNMAQAIEEISKSNETPEQPDQLSIDDNSFKQRLLRGITTILRSRLLMAIFTYNALYASTSVLLSFQRAELVANRSTTGTSAVSNTAFLAKINTASSVAVFALQASGLGAFIANSCGQRGALALMPIIRLCGVILLGWWHVISNGKPPDLILFLAIDECTKVINFAIAKPVRENLWRGLSFEAKYEAKPIVDTLANRWGSGSAAFLVSFLSRITDLTGLGVVNESGERTIAGLPPTLILCVGISAWWAIVSADVGYIRSQIDHELKRQQ</sequence>
<evidence type="ECO:0000256" key="2">
    <source>
        <dbReference type="SAM" id="Phobius"/>
    </source>
</evidence>
<dbReference type="eggNOG" id="ENOG502QPVU">
    <property type="taxonomic scope" value="Eukaryota"/>
</dbReference>
<dbReference type="OMA" id="TCANYML"/>
<feature type="transmembrane region" description="Helical" evidence="2">
    <location>
        <begin position="763"/>
        <end position="790"/>
    </location>
</feature>
<name>K0STQ6_THAOC</name>
<dbReference type="PANTHER" id="PTHR43596">
    <property type="entry name" value="ADP,ATP CARRIER PROTEIN"/>
    <property type="match status" value="1"/>
</dbReference>
<feature type="transmembrane region" description="Helical" evidence="2">
    <location>
        <begin position="444"/>
        <end position="463"/>
    </location>
</feature>
<dbReference type="PANTHER" id="PTHR43596:SF1">
    <property type="entry name" value="ADP,ATP CARRIER PROTEIN"/>
    <property type="match status" value="1"/>
</dbReference>
<feature type="region of interest" description="Disordered" evidence="1">
    <location>
        <begin position="159"/>
        <end position="183"/>
    </location>
</feature>
<keyword evidence="2" id="KW-0812">Transmembrane</keyword>
<proteinExistence type="predicted"/>
<evidence type="ECO:0000313" key="4">
    <source>
        <dbReference type="Proteomes" id="UP000266841"/>
    </source>
</evidence>
<feature type="transmembrane region" description="Helical" evidence="2">
    <location>
        <begin position="797"/>
        <end position="819"/>
    </location>
</feature>
<feature type="transmembrane region" description="Helical" evidence="2">
    <location>
        <begin position="328"/>
        <end position="349"/>
    </location>
</feature>
<dbReference type="Proteomes" id="UP000266841">
    <property type="component" value="Unassembled WGS sequence"/>
</dbReference>
<comment type="caution">
    <text evidence="3">The sequence shown here is derived from an EMBL/GenBank/DDBJ whole genome shotgun (WGS) entry which is preliminary data.</text>
</comment>